<feature type="transmembrane region" description="Helical" evidence="5">
    <location>
        <begin position="85"/>
        <end position="106"/>
    </location>
</feature>
<evidence type="ECO:0000313" key="7">
    <source>
        <dbReference type="Proteomes" id="UP000419138"/>
    </source>
</evidence>
<dbReference type="AlphaFoldDB" id="A0A646KTE1"/>
<gene>
    <name evidence="6" type="ORF">FF041_37380</name>
</gene>
<dbReference type="Pfam" id="PF07681">
    <property type="entry name" value="DoxX"/>
    <property type="match status" value="1"/>
</dbReference>
<keyword evidence="4 5" id="KW-0472">Membrane</keyword>
<dbReference type="InterPro" id="IPR032808">
    <property type="entry name" value="DoxX"/>
</dbReference>
<keyword evidence="2 5" id="KW-0812">Transmembrane</keyword>
<dbReference type="Proteomes" id="UP000419138">
    <property type="component" value="Unassembled WGS sequence"/>
</dbReference>
<comment type="caution">
    <text evidence="6">The sequence shown here is derived from an EMBL/GenBank/DDBJ whole genome shotgun (WGS) entry which is preliminary data.</text>
</comment>
<keyword evidence="7" id="KW-1185">Reference proteome</keyword>
<evidence type="ECO:0000256" key="2">
    <source>
        <dbReference type="ARBA" id="ARBA00022692"/>
    </source>
</evidence>
<proteinExistence type="predicted"/>
<evidence type="ECO:0000256" key="5">
    <source>
        <dbReference type="SAM" id="Phobius"/>
    </source>
</evidence>
<evidence type="ECO:0000256" key="3">
    <source>
        <dbReference type="ARBA" id="ARBA00022989"/>
    </source>
</evidence>
<name>A0A646KTE1_STRJU</name>
<dbReference type="OrthoDB" id="265224at2"/>
<sequence length="147" mass="15885">MWGMPHIEAALSRYRPHSTTVLRVTIGLIFIWFGAMKFVPDASPAQDVATKTMGVLSFGLVPAEATRPMLAVFETTIGLGLVTGVLLRLVLAAFFVHMAGVFSALVILPGEMWNGQLATPTMEGQYVIKNVVLIVACLAVAAEQRRD</sequence>
<feature type="transmembrane region" description="Helical" evidence="5">
    <location>
        <begin position="21"/>
        <end position="40"/>
    </location>
</feature>
<comment type="subcellular location">
    <subcellularLocation>
        <location evidence="1">Membrane</location>
        <topology evidence="1">Multi-pass membrane protein</topology>
    </subcellularLocation>
</comment>
<accession>A0A646KTE1</accession>
<evidence type="ECO:0000256" key="1">
    <source>
        <dbReference type="ARBA" id="ARBA00004141"/>
    </source>
</evidence>
<evidence type="ECO:0000256" key="4">
    <source>
        <dbReference type="ARBA" id="ARBA00023136"/>
    </source>
</evidence>
<dbReference type="GO" id="GO:0016020">
    <property type="term" value="C:membrane"/>
    <property type="evidence" value="ECO:0007669"/>
    <property type="project" value="UniProtKB-SubCell"/>
</dbReference>
<dbReference type="EMBL" id="VCLA01000204">
    <property type="protein sequence ID" value="MQT05564.1"/>
    <property type="molecule type" value="Genomic_DNA"/>
</dbReference>
<evidence type="ECO:0000313" key="6">
    <source>
        <dbReference type="EMBL" id="MQT05564.1"/>
    </source>
</evidence>
<protein>
    <submittedName>
        <fullName evidence="6">DoxX family protein</fullName>
    </submittedName>
</protein>
<reference evidence="6 7" key="1">
    <citation type="submission" date="2019-05" db="EMBL/GenBank/DDBJ databases">
        <title>Comparative genomics and metabolomics analyses of clavulanic acid producing Streptomyces species provides insight into specialized metabolism and evolution of beta-lactam biosynthetic gene clusters.</title>
        <authorList>
            <person name="Moore M.A."/>
            <person name="Cruz-Morales P."/>
            <person name="Barona Gomez F."/>
            <person name="Kapil T."/>
        </authorList>
    </citation>
    <scope>NUCLEOTIDE SEQUENCE [LARGE SCALE GENOMIC DNA]</scope>
    <source>
        <strain evidence="6 7">NRRL 5741</strain>
    </source>
</reference>
<feature type="transmembrane region" description="Helical" evidence="5">
    <location>
        <begin position="126"/>
        <end position="142"/>
    </location>
</feature>
<keyword evidence="3 5" id="KW-1133">Transmembrane helix</keyword>
<organism evidence="6 7">
    <name type="scientific">Streptomyces jumonjinensis</name>
    <dbReference type="NCBI Taxonomy" id="1945"/>
    <lineage>
        <taxon>Bacteria</taxon>
        <taxon>Bacillati</taxon>
        <taxon>Actinomycetota</taxon>
        <taxon>Actinomycetes</taxon>
        <taxon>Kitasatosporales</taxon>
        <taxon>Streptomycetaceae</taxon>
        <taxon>Streptomyces</taxon>
    </lineage>
</organism>